<dbReference type="AlphaFoldDB" id="A0A914HP82"/>
<dbReference type="WBParaSite" id="Gr19_v10_g2426.t1">
    <property type="protein sequence ID" value="Gr19_v10_g2426.t1"/>
    <property type="gene ID" value="Gr19_v10_g2426"/>
</dbReference>
<feature type="compositionally biased region" description="Low complexity" evidence="1">
    <location>
        <begin position="277"/>
        <end position="289"/>
    </location>
</feature>
<feature type="region of interest" description="Disordered" evidence="1">
    <location>
        <begin position="274"/>
        <end position="294"/>
    </location>
</feature>
<feature type="compositionally biased region" description="Basic residues" evidence="1">
    <location>
        <begin position="95"/>
        <end position="116"/>
    </location>
</feature>
<feature type="compositionally biased region" description="Basic and acidic residues" evidence="1">
    <location>
        <begin position="369"/>
        <end position="378"/>
    </location>
</feature>
<sequence>MPDESRQAVELPCKCKASHIGCLALHLRRARTCPYCRRVARTEQTTPTDRWKNLVRVHNQHIQVNINAGGGIYTGIPPRSPRTPSPPIQEQQQQQHHHQQQQQQHHHHRQEQRRRAPQQLNDNRRYEISSIVCSRRSADGTSRELRIHWCRFAYALDTWESESSIQLQAPAIYECWLDAHVDGYTPPHDTIFPLRPADWMTTVKTGRATPLVESAYPGRNARRRLPVEDLIVLNDDDDDDDNNNNAIAPEADAEAMTVVVAEMEEPEMVIDEQVRDGSPGQPGQPVEEPVQLEEPEHVEDLIVLNDDDDDDNNNNNAIAPEADAEAMTVVVAEMEEPEMVFDEQVRDGSPGQPGQPVEEPVQLEEPEHEFDQNVRREDDQDVQPVHPGAPGHGGNRLPRNRGRKITGDERRRRKQMEEAPVSATVQHHHHHHHHHHYQQRSPFYPTPPNCFHPPPHPFPSHRSAPPPFPPHRQNFYFQ</sequence>
<accession>A0A914HP82</accession>
<evidence type="ECO:0000259" key="2">
    <source>
        <dbReference type="Pfam" id="PF00385"/>
    </source>
</evidence>
<dbReference type="InterPro" id="IPR016197">
    <property type="entry name" value="Chromo-like_dom_sf"/>
</dbReference>
<keyword evidence="3" id="KW-1185">Reference proteome</keyword>
<proteinExistence type="predicted"/>
<evidence type="ECO:0000313" key="4">
    <source>
        <dbReference type="WBParaSite" id="Gr19_v10_g2426.t1"/>
    </source>
</evidence>
<feature type="compositionally biased region" description="Pro residues" evidence="1">
    <location>
        <begin position="444"/>
        <end position="470"/>
    </location>
</feature>
<dbReference type="Gene3D" id="2.40.50.40">
    <property type="match status" value="1"/>
</dbReference>
<dbReference type="Pfam" id="PF00385">
    <property type="entry name" value="Chromo"/>
    <property type="match status" value="1"/>
</dbReference>
<dbReference type="Proteomes" id="UP000887572">
    <property type="component" value="Unplaced"/>
</dbReference>
<organism evidence="3 4">
    <name type="scientific">Globodera rostochiensis</name>
    <name type="common">Golden nematode worm</name>
    <name type="synonym">Heterodera rostochiensis</name>
    <dbReference type="NCBI Taxonomy" id="31243"/>
    <lineage>
        <taxon>Eukaryota</taxon>
        <taxon>Metazoa</taxon>
        <taxon>Ecdysozoa</taxon>
        <taxon>Nematoda</taxon>
        <taxon>Chromadorea</taxon>
        <taxon>Rhabditida</taxon>
        <taxon>Tylenchina</taxon>
        <taxon>Tylenchomorpha</taxon>
        <taxon>Tylenchoidea</taxon>
        <taxon>Heteroderidae</taxon>
        <taxon>Heteroderinae</taxon>
        <taxon>Globodera</taxon>
    </lineage>
</organism>
<feature type="region of interest" description="Disordered" evidence="1">
    <location>
        <begin position="68"/>
        <end position="121"/>
    </location>
</feature>
<feature type="compositionally biased region" description="Basic residues" evidence="1">
    <location>
        <begin position="426"/>
        <end position="438"/>
    </location>
</feature>
<name>A0A914HP82_GLORO</name>
<evidence type="ECO:0000313" key="3">
    <source>
        <dbReference type="Proteomes" id="UP000887572"/>
    </source>
</evidence>
<evidence type="ECO:0000256" key="1">
    <source>
        <dbReference type="SAM" id="MobiDB-lite"/>
    </source>
</evidence>
<dbReference type="InterPro" id="IPR023780">
    <property type="entry name" value="Chromo_domain"/>
</dbReference>
<protein>
    <submittedName>
        <fullName evidence="4">Chromo domain-containing protein</fullName>
    </submittedName>
</protein>
<feature type="domain" description="Chromo" evidence="2">
    <location>
        <begin position="126"/>
        <end position="171"/>
    </location>
</feature>
<feature type="region of interest" description="Disordered" evidence="1">
    <location>
        <begin position="343"/>
        <end position="478"/>
    </location>
</feature>
<dbReference type="SUPFAM" id="SSF54160">
    <property type="entry name" value="Chromo domain-like"/>
    <property type="match status" value="1"/>
</dbReference>
<feature type="compositionally biased region" description="Pro residues" evidence="1">
    <location>
        <begin position="78"/>
        <end position="87"/>
    </location>
</feature>
<feature type="compositionally biased region" description="Low complexity" evidence="1">
    <location>
        <begin position="350"/>
        <end position="360"/>
    </location>
</feature>
<reference evidence="4" key="1">
    <citation type="submission" date="2022-11" db="UniProtKB">
        <authorList>
            <consortium name="WormBaseParasite"/>
        </authorList>
    </citation>
    <scope>IDENTIFICATION</scope>
</reference>